<evidence type="ECO:0008006" key="3">
    <source>
        <dbReference type="Google" id="ProtNLM"/>
    </source>
</evidence>
<accession>A0A284QKN3</accession>
<evidence type="ECO:0000313" key="2">
    <source>
        <dbReference type="Proteomes" id="UP000219338"/>
    </source>
</evidence>
<protein>
    <recommendedName>
        <fullName evidence="3">F-box domain-containing protein</fullName>
    </recommendedName>
</protein>
<organism evidence="1 2">
    <name type="scientific">Armillaria ostoyae</name>
    <name type="common">Armillaria root rot fungus</name>
    <dbReference type="NCBI Taxonomy" id="47428"/>
    <lineage>
        <taxon>Eukaryota</taxon>
        <taxon>Fungi</taxon>
        <taxon>Dikarya</taxon>
        <taxon>Basidiomycota</taxon>
        <taxon>Agaricomycotina</taxon>
        <taxon>Agaricomycetes</taxon>
        <taxon>Agaricomycetidae</taxon>
        <taxon>Agaricales</taxon>
        <taxon>Marasmiineae</taxon>
        <taxon>Physalacriaceae</taxon>
        <taxon>Armillaria</taxon>
    </lineage>
</organism>
<dbReference type="OMA" id="QWHTFSE"/>
<dbReference type="OrthoDB" id="2788229at2759"/>
<gene>
    <name evidence="1" type="ORF">ARMOST_00266</name>
</gene>
<dbReference type="AlphaFoldDB" id="A0A284QKN3"/>
<keyword evidence="2" id="KW-1185">Reference proteome</keyword>
<evidence type="ECO:0000313" key="1">
    <source>
        <dbReference type="EMBL" id="SJK97017.1"/>
    </source>
</evidence>
<dbReference type="EMBL" id="FUEG01000001">
    <property type="protein sequence ID" value="SJK97017.1"/>
    <property type="molecule type" value="Genomic_DNA"/>
</dbReference>
<dbReference type="Proteomes" id="UP000219338">
    <property type="component" value="Unassembled WGS sequence"/>
</dbReference>
<sequence>MDQQELIDKIIDYLQDSPYALKVCSLVSRQFYPRTRVHLFRYADCHNPESAPFFKIPRDSLEVLRCIKRVHFGCLDFFLPEHQTATVDFLHSLPSPVTLSMWDDSTWYNDHSKEECGWRYVLPAFVSSAPYLAITRLELTSPQWHTFSEFHHIILSLPNVTELHIAGVEELSTLNKLATPAPPAPRIRKIGVDVCGDAVAFWEFLQSYRSMYLDNLEELHVNNLSPVELWTVFQTANLASNDLKVLEILFGDHQPWDFARFSPYVSPLHLNPTTDLRLGVELNGEMLPFINWWVKCFKVIDQQSTVMERLTFKLYGGEPPVTLGQLEPLKRAFEELSNLLSRLFRNVDLVLYLKDYDAHPSLCTDCLRGAIVDACTLKEKANLRAFDMSLTKYTHHVTVFPFPAGTFETSGRRSTTMIPCLSGCHQCSFTIICMRQIAFYIDKKMFSTLIPSTRNRVWQMDLNKIRLS</sequence>
<reference evidence="2" key="1">
    <citation type="journal article" date="2017" name="Nat. Ecol. Evol.">
        <title>Genome expansion and lineage-specific genetic innovations in the forest pathogenic fungi Armillaria.</title>
        <authorList>
            <person name="Sipos G."/>
            <person name="Prasanna A.N."/>
            <person name="Walter M.C."/>
            <person name="O'Connor E."/>
            <person name="Balint B."/>
            <person name="Krizsan K."/>
            <person name="Kiss B."/>
            <person name="Hess J."/>
            <person name="Varga T."/>
            <person name="Slot J."/>
            <person name="Riley R."/>
            <person name="Boka B."/>
            <person name="Rigling D."/>
            <person name="Barry K."/>
            <person name="Lee J."/>
            <person name="Mihaltcheva S."/>
            <person name="LaButti K."/>
            <person name="Lipzen A."/>
            <person name="Waldron R."/>
            <person name="Moloney N.M."/>
            <person name="Sperisen C."/>
            <person name="Kredics L."/>
            <person name="Vagvoelgyi C."/>
            <person name="Patrignani A."/>
            <person name="Fitzpatrick D."/>
            <person name="Nagy I."/>
            <person name="Doyle S."/>
            <person name="Anderson J.B."/>
            <person name="Grigoriev I.V."/>
            <person name="Gueldener U."/>
            <person name="Muensterkoetter M."/>
            <person name="Nagy L.G."/>
        </authorList>
    </citation>
    <scope>NUCLEOTIDE SEQUENCE [LARGE SCALE GENOMIC DNA]</scope>
    <source>
        <strain evidence="2">C18/9</strain>
    </source>
</reference>
<proteinExistence type="predicted"/>
<name>A0A284QKN3_ARMOS</name>